<dbReference type="AlphaFoldDB" id="A0A8D2QJ33"/>
<name>A0A8D2QJ33_ZONAL</name>
<protein>
    <submittedName>
        <fullName evidence="1">Uncharacterized protein</fullName>
    </submittedName>
</protein>
<evidence type="ECO:0000313" key="2">
    <source>
        <dbReference type="Proteomes" id="UP000694413"/>
    </source>
</evidence>
<keyword evidence="2" id="KW-1185">Reference proteome</keyword>
<proteinExistence type="predicted"/>
<evidence type="ECO:0000313" key="1">
    <source>
        <dbReference type="Ensembl" id="ENSZALP00000019470.1"/>
    </source>
</evidence>
<organism evidence="1 2">
    <name type="scientific">Zonotrichia albicollis</name>
    <name type="common">White-throated sparrow</name>
    <name type="synonym">Fringilla albicollis</name>
    <dbReference type="NCBI Taxonomy" id="44394"/>
    <lineage>
        <taxon>Eukaryota</taxon>
        <taxon>Metazoa</taxon>
        <taxon>Chordata</taxon>
        <taxon>Craniata</taxon>
        <taxon>Vertebrata</taxon>
        <taxon>Euteleostomi</taxon>
        <taxon>Archelosauria</taxon>
        <taxon>Archosauria</taxon>
        <taxon>Dinosauria</taxon>
        <taxon>Saurischia</taxon>
        <taxon>Theropoda</taxon>
        <taxon>Coelurosauria</taxon>
        <taxon>Aves</taxon>
        <taxon>Neognathae</taxon>
        <taxon>Neoaves</taxon>
        <taxon>Telluraves</taxon>
        <taxon>Australaves</taxon>
        <taxon>Passeriformes</taxon>
        <taxon>Passerellidae</taxon>
        <taxon>Zonotrichia</taxon>
    </lineage>
</organism>
<reference evidence="1" key="1">
    <citation type="submission" date="2025-08" db="UniProtKB">
        <authorList>
            <consortium name="Ensembl"/>
        </authorList>
    </citation>
    <scope>IDENTIFICATION</scope>
</reference>
<accession>A0A8D2QJ33</accession>
<dbReference type="Proteomes" id="UP000694413">
    <property type="component" value="Unassembled WGS sequence"/>
</dbReference>
<dbReference type="Ensembl" id="ENSZALT00000025606.1">
    <property type="protein sequence ID" value="ENSZALP00000019470.1"/>
    <property type="gene ID" value="ENSZALG00000015430.1"/>
</dbReference>
<reference evidence="1" key="2">
    <citation type="submission" date="2025-09" db="UniProtKB">
        <authorList>
            <consortium name="Ensembl"/>
        </authorList>
    </citation>
    <scope>IDENTIFICATION</scope>
</reference>
<sequence length="92" mass="9825">MLPVAYLRQGAGLWAERTRDGSASNSAPSLVIDLYCTPSSSRSHLFLPSTAGDFSSGTSISAYVRPGEVPSAEQPLGLRKSWGVAVYYLLCE</sequence>